<evidence type="ECO:0000259" key="1">
    <source>
        <dbReference type="Pfam" id="PF13383"/>
    </source>
</evidence>
<dbReference type="Proteomes" id="UP001642483">
    <property type="component" value="Unassembled WGS sequence"/>
</dbReference>
<dbReference type="InterPro" id="IPR025714">
    <property type="entry name" value="Methyltranfer_dom"/>
</dbReference>
<evidence type="ECO:0000313" key="2">
    <source>
        <dbReference type="EMBL" id="CAK8681484.1"/>
    </source>
</evidence>
<dbReference type="InterPro" id="IPR026913">
    <property type="entry name" value="METTL24"/>
</dbReference>
<sequence>MSKKSFAMKKNQVLFVSICSIALVLTLLLILRREQLGTGVSFPQKPYRNDGSENMVQRLKPLVKDRQIISKGAFHKEKPVILEPLGNRELKPPGEASPEEELERIWNYIYQRQYHCTESKYLGGQKTGPFAGDGAYDVCVEKQFWPDRNPSGEKCLVYSFGINNDFTFDDAIAQLGCEVHSFDPSMNLADKTVRKSGVIFHKIGISNEDKDRGFNGWKMRTLKTLLYELGHLDRHLDFLKVDTDRGDGTGFEDIVMQELLETGLYKCVRQFSFELHMPGPLTQPRLLNRCRLLYHQMRALNDGGWRLYNTTDNVRYYKTQANKDYTQRINKNNIVNRGGYVILWESSFVNFEVIGTCKNALSL</sequence>
<reference evidence="2 3" key="1">
    <citation type="submission" date="2024-02" db="EMBL/GenBank/DDBJ databases">
        <authorList>
            <person name="Daric V."/>
            <person name="Darras S."/>
        </authorList>
    </citation>
    <scope>NUCLEOTIDE SEQUENCE [LARGE SCALE GENOMIC DNA]</scope>
</reference>
<accession>A0ABP0FSJ5</accession>
<dbReference type="Pfam" id="PF13383">
    <property type="entry name" value="Methyltransf_22"/>
    <property type="match status" value="1"/>
</dbReference>
<protein>
    <recommendedName>
        <fullName evidence="1">Methyltransferase domain-containing protein</fullName>
    </recommendedName>
</protein>
<dbReference type="EMBL" id="CAWYQH010000079">
    <property type="protein sequence ID" value="CAK8681484.1"/>
    <property type="molecule type" value="Genomic_DNA"/>
</dbReference>
<name>A0ABP0FSJ5_CLALP</name>
<gene>
    <name evidence="2" type="ORF">CVLEPA_LOCUS11680</name>
</gene>
<dbReference type="PANTHER" id="PTHR32026">
    <property type="entry name" value="METHYLTRANSFERASE-LIKE PROTEIN 24"/>
    <property type="match status" value="1"/>
</dbReference>
<feature type="domain" description="Methyltransferase" evidence="1">
    <location>
        <begin position="103"/>
        <end position="276"/>
    </location>
</feature>
<organism evidence="2 3">
    <name type="scientific">Clavelina lepadiformis</name>
    <name type="common">Light-bulb sea squirt</name>
    <name type="synonym">Ascidia lepadiformis</name>
    <dbReference type="NCBI Taxonomy" id="159417"/>
    <lineage>
        <taxon>Eukaryota</taxon>
        <taxon>Metazoa</taxon>
        <taxon>Chordata</taxon>
        <taxon>Tunicata</taxon>
        <taxon>Ascidiacea</taxon>
        <taxon>Aplousobranchia</taxon>
        <taxon>Clavelinidae</taxon>
        <taxon>Clavelina</taxon>
    </lineage>
</organism>
<dbReference type="PANTHER" id="PTHR32026:SF10">
    <property type="entry name" value="METHYLTRANSFERASE-LIKE PROTEIN 24-RELATED"/>
    <property type="match status" value="1"/>
</dbReference>
<proteinExistence type="predicted"/>
<evidence type="ECO:0000313" key="3">
    <source>
        <dbReference type="Proteomes" id="UP001642483"/>
    </source>
</evidence>
<keyword evidence="3" id="KW-1185">Reference proteome</keyword>
<comment type="caution">
    <text evidence="2">The sequence shown here is derived from an EMBL/GenBank/DDBJ whole genome shotgun (WGS) entry which is preliminary data.</text>
</comment>